<comment type="caution">
    <text evidence="1">The sequence shown here is derived from an EMBL/GenBank/DDBJ whole genome shotgun (WGS) entry which is preliminary data.</text>
</comment>
<dbReference type="EMBL" id="WOWR01000066">
    <property type="protein sequence ID" value="KAF0251211.1"/>
    <property type="molecule type" value="Genomic_DNA"/>
</dbReference>
<evidence type="ECO:0000313" key="1">
    <source>
        <dbReference type="EMBL" id="KAF0251211.1"/>
    </source>
</evidence>
<name>A0A7V8EAJ3_PSEPU</name>
<proteinExistence type="predicted"/>
<dbReference type="AlphaFoldDB" id="A0A7V8EAJ3"/>
<reference evidence="1 2" key="1">
    <citation type="submission" date="2019-12" db="EMBL/GenBank/DDBJ databases">
        <authorList>
            <person name="Woiski C."/>
        </authorList>
    </citation>
    <scope>NUCLEOTIDE SEQUENCE [LARGE SCALE GENOMIC DNA]</scope>
    <source>
        <strain evidence="1 2">BOE100</strain>
    </source>
</reference>
<sequence>MSRKPGAIHGVFSQRRKEYSGFSRYLTCPDGDVYLRDMTFFGMRKVVIKEQNNVVVAGVSGQMAGYRDKAGNSYTTLKWVSNDVDHAVQKTGVDESTRNWLVQYAAEVIAKEAK</sequence>
<dbReference type="RefSeq" id="WP_156859835.1">
    <property type="nucleotide sequence ID" value="NZ_WOWR01000066.1"/>
</dbReference>
<dbReference type="Proteomes" id="UP000442695">
    <property type="component" value="Unassembled WGS sequence"/>
</dbReference>
<gene>
    <name evidence="1" type="ORF">GN299_29790</name>
</gene>
<accession>A0A7V8EAJ3</accession>
<evidence type="ECO:0000313" key="2">
    <source>
        <dbReference type="Proteomes" id="UP000442695"/>
    </source>
</evidence>
<protein>
    <submittedName>
        <fullName evidence="1">Uncharacterized protein</fullName>
    </submittedName>
</protein>
<organism evidence="1 2">
    <name type="scientific">Pseudomonas putida</name>
    <name type="common">Arthrobacter siderocapsulatus</name>
    <dbReference type="NCBI Taxonomy" id="303"/>
    <lineage>
        <taxon>Bacteria</taxon>
        <taxon>Pseudomonadati</taxon>
        <taxon>Pseudomonadota</taxon>
        <taxon>Gammaproteobacteria</taxon>
        <taxon>Pseudomonadales</taxon>
        <taxon>Pseudomonadaceae</taxon>
        <taxon>Pseudomonas</taxon>
    </lineage>
</organism>